<evidence type="ECO:0000313" key="4">
    <source>
        <dbReference type="Proteomes" id="UP000616114"/>
    </source>
</evidence>
<proteinExistence type="predicted"/>
<reference evidence="3" key="2">
    <citation type="submission" date="2020-09" db="EMBL/GenBank/DDBJ databases">
        <authorList>
            <person name="Sun Q."/>
            <person name="Zhou Y."/>
        </authorList>
    </citation>
    <scope>NUCLEOTIDE SEQUENCE</scope>
    <source>
        <strain evidence="3">CGMCC 1.12785</strain>
    </source>
</reference>
<dbReference type="RefSeq" id="WP_188550813.1">
    <property type="nucleotide sequence ID" value="NZ_BMFY01000008.1"/>
</dbReference>
<evidence type="ECO:0000313" key="3">
    <source>
        <dbReference type="EMBL" id="GGA17475.1"/>
    </source>
</evidence>
<sequence length="269" mass="27165">MHRIARPLPALTLAAVLMLSACGGSVEPSGDEPTVPEAVTETAENGESNGDGTGAGPLEGTEPVPDAELPGEELSAYFSEADGVAHVVGVAHDDPDGGLVVRGVPGADGEELGALPPTAEVTLAGRERVLDDEGQGGSWAEIRLGDGVGWVSTQFLGYLPEAGQGETADFSDVPPAEDPLEIASGVGIRAAERQQDGGTPGEAEWVVAAVPEGHGGGEYTVDVTGGMGDDSVAGHRYTVVIAEAGDGFELTETTSLPICLRGAGDELCL</sequence>
<evidence type="ECO:0000256" key="1">
    <source>
        <dbReference type="SAM" id="MobiDB-lite"/>
    </source>
</evidence>
<dbReference type="PROSITE" id="PS51257">
    <property type="entry name" value="PROKAR_LIPOPROTEIN"/>
    <property type="match status" value="1"/>
</dbReference>
<keyword evidence="2" id="KW-0732">Signal</keyword>
<feature type="region of interest" description="Disordered" evidence="1">
    <location>
        <begin position="25"/>
        <end position="69"/>
    </location>
</feature>
<organism evidence="3 4">
    <name type="scientific">Sediminivirga luteola</name>
    <dbReference type="NCBI Taxonomy" id="1774748"/>
    <lineage>
        <taxon>Bacteria</taxon>
        <taxon>Bacillati</taxon>
        <taxon>Actinomycetota</taxon>
        <taxon>Actinomycetes</taxon>
        <taxon>Micrococcales</taxon>
        <taxon>Brevibacteriaceae</taxon>
        <taxon>Sediminivirga</taxon>
    </lineage>
</organism>
<name>A0A8J2TZ01_9MICO</name>
<evidence type="ECO:0008006" key="5">
    <source>
        <dbReference type="Google" id="ProtNLM"/>
    </source>
</evidence>
<dbReference type="AlphaFoldDB" id="A0A8J2TZ01"/>
<dbReference type="EMBL" id="BMFY01000008">
    <property type="protein sequence ID" value="GGA17475.1"/>
    <property type="molecule type" value="Genomic_DNA"/>
</dbReference>
<dbReference type="Gene3D" id="2.30.30.40">
    <property type="entry name" value="SH3 Domains"/>
    <property type="match status" value="1"/>
</dbReference>
<feature type="chain" id="PRO_5038407514" description="SH3 domain-containing protein" evidence="2">
    <location>
        <begin position="24"/>
        <end position="269"/>
    </location>
</feature>
<comment type="caution">
    <text evidence="3">The sequence shown here is derived from an EMBL/GenBank/DDBJ whole genome shotgun (WGS) entry which is preliminary data.</text>
</comment>
<feature type="signal peptide" evidence="2">
    <location>
        <begin position="1"/>
        <end position="23"/>
    </location>
</feature>
<accession>A0A8J2TZ01</accession>
<gene>
    <name evidence="3" type="ORF">GCM10011333_20730</name>
</gene>
<reference evidence="3" key="1">
    <citation type="journal article" date="2014" name="Int. J. Syst. Evol. Microbiol.">
        <title>Complete genome sequence of Corynebacterium casei LMG S-19264T (=DSM 44701T), isolated from a smear-ripened cheese.</title>
        <authorList>
            <consortium name="US DOE Joint Genome Institute (JGI-PGF)"/>
            <person name="Walter F."/>
            <person name="Albersmeier A."/>
            <person name="Kalinowski J."/>
            <person name="Ruckert C."/>
        </authorList>
    </citation>
    <scope>NUCLEOTIDE SEQUENCE</scope>
    <source>
        <strain evidence="3">CGMCC 1.12785</strain>
    </source>
</reference>
<protein>
    <recommendedName>
        <fullName evidence="5">SH3 domain-containing protein</fullName>
    </recommendedName>
</protein>
<evidence type="ECO:0000256" key="2">
    <source>
        <dbReference type="SAM" id="SignalP"/>
    </source>
</evidence>
<keyword evidence="4" id="KW-1185">Reference proteome</keyword>
<dbReference type="Proteomes" id="UP000616114">
    <property type="component" value="Unassembled WGS sequence"/>
</dbReference>